<gene>
    <name evidence="1" type="ORF">EVAR_7639_1</name>
</gene>
<sequence length="118" mass="13221">MTSIQQLVPSYWRRVTSRGSPMGVAGRGYVHANTEYRHRLALTEVAARRVGAPRKPRSAEPAAGTILIVIRRQRPPALLIRRNVHDNTTSSGRVAHLPRRLDAVDAPFFNLNSFNCPR</sequence>
<dbReference type="EMBL" id="BGZK01000062">
    <property type="protein sequence ID" value="GBP14211.1"/>
    <property type="molecule type" value="Genomic_DNA"/>
</dbReference>
<organism evidence="1 2">
    <name type="scientific">Eumeta variegata</name>
    <name type="common">Bagworm moth</name>
    <name type="synonym">Eumeta japonica</name>
    <dbReference type="NCBI Taxonomy" id="151549"/>
    <lineage>
        <taxon>Eukaryota</taxon>
        <taxon>Metazoa</taxon>
        <taxon>Ecdysozoa</taxon>
        <taxon>Arthropoda</taxon>
        <taxon>Hexapoda</taxon>
        <taxon>Insecta</taxon>
        <taxon>Pterygota</taxon>
        <taxon>Neoptera</taxon>
        <taxon>Endopterygota</taxon>
        <taxon>Lepidoptera</taxon>
        <taxon>Glossata</taxon>
        <taxon>Ditrysia</taxon>
        <taxon>Tineoidea</taxon>
        <taxon>Psychidae</taxon>
        <taxon>Oiketicinae</taxon>
        <taxon>Eumeta</taxon>
    </lineage>
</organism>
<reference evidence="1 2" key="1">
    <citation type="journal article" date="2019" name="Commun. Biol.">
        <title>The bagworm genome reveals a unique fibroin gene that provides high tensile strength.</title>
        <authorList>
            <person name="Kono N."/>
            <person name="Nakamura H."/>
            <person name="Ohtoshi R."/>
            <person name="Tomita M."/>
            <person name="Numata K."/>
            <person name="Arakawa K."/>
        </authorList>
    </citation>
    <scope>NUCLEOTIDE SEQUENCE [LARGE SCALE GENOMIC DNA]</scope>
</reference>
<evidence type="ECO:0000313" key="1">
    <source>
        <dbReference type="EMBL" id="GBP14211.1"/>
    </source>
</evidence>
<keyword evidence="2" id="KW-1185">Reference proteome</keyword>
<proteinExistence type="predicted"/>
<comment type="caution">
    <text evidence="1">The sequence shown here is derived from an EMBL/GenBank/DDBJ whole genome shotgun (WGS) entry which is preliminary data.</text>
</comment>
<accession>A0A4C1TLL8</accession>
<evidence type="ECO:0000313" key="2">
    <source>
        <dbReference type="Proteomes" id="UP000299102"/>
    </source>
</evidence>
<dbReference type="AlphaFoldDB" id="A0A4C1TLL8"/>
<protein>
    <submittedName>
        <fullName evidence="1">Uncharacterized protein</fullName>
    </submittedName>
</protein>
<name>A0A4C1TLL8_EUMVA</name>
<dbReference type="Proteomes" id="UP000299102">
    <property type="component" value="Unassembled WGS sequence"/>
</dbReference>